<dbReference type="EMBL" id="JAYGHT010000009">
    <property type="protein sequence ID" value="MEA5518407.1"/>
    <property type="molecule type" value="Genomic_DNA"/>
</dbReference>
<sequence length="210" mass="23127">MNYPIKSISRFGEIKATLNQPTLYIFEGKQGQHLTLGVSDGTSRAKLLTPSGQGLTTLYSGEWKGVLPECGIYRVLVYPQQESTHSAIKVDLSQNLSGNSSHHQFTDWRLSEYAHKGSRSAEIDTNKGEIKMEINLFSQQIQPLKITCKSGQILTVKANTVSLAIQSPTGKLLDLKEGFVLTSITQDGVYKVLVIGEDYPVTTPITVKLQ</sequence>
<proteinExistence type="predicted"/>
<organism evidence="1 2">
    <name type="scientific">Limnoraphis robusta CCNP1315</name>
    <dbReference type="NCBI Taxonomy" id="3110306"/>
    <lineage>
        <taxon>Bacteria</taxon>
        <taxon>Bacillati</taxon>
        <taxon>Cyanobacteriota</taxon>
        <taxon>Cyanophyceae</taxon>
        <taxon>Oscillatoriophycideae</taxon>
        <taxon>Oscillatoriales</taxon>
        <taxon>Sirenicapillariaceae</taxon>
        <taxon>Limnoraphis</taxon>
    </lineage>
</organism>
<evidence type="ECO:0000313" key="2">
    <source>
        <dbReference type="Proteomes" id="UP001301728"/>
    </source>
</evidence>
<gene>
    <name evidence="1" type="ORF">VB854_05535</name>
</gene>
<dbReference type="RefSeq" id="WP_323275307.1">
    <property type="nucleotide sequence ID" value="NZ_JAYGHT010000009.1"/>
</dbReference>
<protein>
    <submittedName>
        <fullName evidence="1">Uncharacterized protein</fullName>
    </submittedName>
</protein>
<evidence type="ECO:0000313" key="1">
    <source>
        <dbReference type="EMBL" id="MEA5518407.1"/>
    </source>
</evidence>
<dbReference type="Proteomes" id="UP001301728">
    <property type="component" value="Unassembled WGS sequence"/>
</dbReference>
<comment type="caution">
    <text evidence="1">The sequence shown here is derived from an EMBL/GenBank/DDBJ whole genome shotgun (WGS) entry which is preliminary data.</text>
</comment>
<reference evidence="1 2" key="1">
    <citation type="submission" date="2023-12" db="EMBL/GenBank/DDBJ databases">
        <title>Baltic Sea Cyanobacteria.</title>
        <authorList>
            <person name="Delbaje E."/>
            <person name="Fewer D.P."/>
            <person name="Shishido T.K."/>
        </authorList>
    </citation>
    <scope>NUCLEOTIDE SEQUENCE [LARGE SCALE GENOMIC DNA]</scope>
    <source>
        <strain evidence="1 2">CCNP 1315</strain>
    </source>
</reference>
<keyword evidence="2" id="KW-1185">Reference proteome</keyword>
<accession>A0ABU5TU22</accession>
<dbReference type="Gene3D" id="2.60.120.380">
    <property type="match status" value="1"/>
</dbReference>
<name>A0ABU5TU22_9CYAN</name>